<evidence type="ECO:0008006" key="3">
    <source>
        <dbReference type="Google" id="ProtNLM"/>
    </source>
</evidence>
<keyword evidence="2" id="KW-1185">Reference proteome</keyword>
<sequence length="234" mass="26850">MFGRYDYTFQIDDGGIKAGIERRDGLYCYRRTCGEKRFERLLASESGGIIVNPVEPVNLPKEITNFLLIEFDPVLVEPGSVNRFYLTFPVEIGVFVESKRDIEVLDIIGLDHQKYTLYGPASGGVIARWYKSKIYPDIPEVHPLMEGVMELTIRNTYREWVTVSQAVFESYDMKLYYNDIVSMTAQMRIITKNQAETDFLDTPLKPGMKKSIELYTARGIPSIKKGFLMEWGLA</sequence>
<name>A0A498GX45_9EURY</name>
<comment type="caution">
    <text evidence="1">The sequence shown here is derived from an EMBL/GenBank/DDBJ whole genome shotgun (WGS) entry which is preliminary data.</text>
</comment>
<evidence type="ECO:0000313" key="2">
    <source>
        <dbReference type="Proteomes" id="UP000290932"/>
    </source>
</evidence>
<organism evidence="1 2">
    <name type="scientific">Methanoculleus taiwanensis</name>
    <dbReference type="NCBI Taxonomy" id="1550565"/>
    <lineage>
        <taxon>Archaea</taxon>
        <taxon>Methanobacteriati</taxon>
        <taxon>Methanobacteriota</taxon>
        <taxon>Stenosarchaea group</taxon>
        <taxon>Methanomicrobia</taxon>
        <taxon>Methanomicrobiales</taxon>
        <taxon>Methanomicrobiaceae</taxon>
        <taxon>Methanoculleus</taxon>
    </lineage>
</organism>
<protein>
    <recommendedName>
        <fullName evidence="3">DUF432 domain-containing protein</fullName>
    </recommendedName>
</protein>
<dbReference type="EMBL" id="LHQS01000004">
    <property type="protein sequence ID" value="RXE55153.1"/>
    <property type="molecule type" value="Genomic_DNA"/>
</dbReference>
<dbReference type="Pfam" id="PF04254">
    <property type="entry name" value="DUF432"/>
    <property type="match status" value="1"/>
</dbReference>
<evidence type="ECO:0000313" key="1">
    <source>
        <dbReference type="EMBL" id="RXE55153.1"/>
    </source>
</evidence>
<dbReference type="OrthoDB" id="116710at2157"/>
<dbReference type="PIRSF" id="PIRSF019202">
    <property type="entry name" value="UCP019202"/>
    <property type="match status" value="1"/>
</dbReference>
<dbReference type="RefSeq" id="WP_128695063.1">
    <property type="nucleotide sequence ID" value="NZ_LHQS01000004.1"/>
</dbReference>
<reference evidence="1 2" key="1">
    <citation type="journal article" date="2015" name="Int. J. Syst. Evol. Microbiol.">
        <title>Methanoculleus taiwanensis sp. nov., a methanogen isolated from deep marine sediment at the deformation front area near Taiwan.</title>
        <authorList>
            <person name="Weng C.Y."/>
            <person name="Chen S.C."/>
            <person name="Lai M.C."/>
            <person name="Wu S.Y."/>
            <person name="Lin S."/>
            <person name="Yang T.F."/>
            <person name="Chen P.C."/>
        </authorList>
    </citation>
    <scope>NUCLEOTIDE SEQUENCE [LARGE SCALE GENOMIC DNA]</scope>
    <source>
        <strain evidence="1 2">CYW4</strain>
    </source>
</reference>
<gene>
    <name evidence="1" type="ORF">ABH15_13115</name>
</gene>
<dbReference type="AlphaFoldDB" id="A0A498GX45"/>
<proteinExistence type="predicted"/>
<accession>A0A498GX45</accession>
<dbReference type="Proteomes" id="UP000290932">
    <property type="component" value="Unassembled WGS sequence"/>
</dbReference>
<dbReference type="InterPro" id="IPR007366">
    <property type="entry name" value="DUF432"/>
</dbReference>